<proteinExistence type="predicted"/>
<sequence length="63" mass="7271">CNNCVSTFSLGSWMYRITEPRIKQSRTHIYKEGAIQQIIEQKGKYSQKHKANIDRIQGGKQSS</sequence>
<organism evidence="1 2">
    <name type="scientific">Sphaeroforma arctica JP610</name>
    <dbReference type="NCBI Taxonomy" id="667725"/>
    <lineage>
        <taxon>Eukaryota</taxon>
        <taxon>Ichthyosporea</taxon>
        <taxon>Ichthyophonida</taxon>
        <taxon>Sphaeroforma</taxon>
    </lineage>
</organism>
<dbReference type="AlphaFoldDB" id="A0A0L0F6Z6"/>
<feature type="non-terminal residue" evidence="1">
    <location>
        <position position="1"/>
    </location>
</feature>
<accession>A0A0L0F6Z6</accession>
<protein>
    <submittedName>
        <fullName evidence="1">Uncharacterized protein</fullName>
    </submittedName>
</protein>
<reference evidence="1 2" key="1">
    <citation type="submission" date="2011-02" db="EMBL/GenBank/DDBJ databases">
        <title>The Genome Sequence of Sphaeroforma arctica JP610.</title>
        <authorList>
            <consortium name="The Broad Institute Genome Sequencing Platform"/>
            <person name="Russ C."/>
            <person name="Cuomo C."/>
            <person name="Young S.K."/>
            <person name="Zeng Q."/>
            <person name="Gargeya S."/>
            <person name="Alvarado L."/>
            <person name="Berlin A."/>
            <person name="Chapman S.B."/>
            <person name="Chen Z."/>
            <person name="Freedman E."/>
            <person name="Gellesch M."/>
            <person name="Goldberg J."/>
            <person name="Griggs A."/>
            <person name="Gujja S."/>
            <person name="Heilman E."/>
            <person name="Heiman D."/>
            <person name="Howarth C."/>
            <person name="Mehta T."/>
            <person name="Neiman D."/>
            <person name="Pearson M."/>
            <person name="Roberts A."/>
            <person name="Saif S."/>
            <person name="Shea T."/>
            <person name="Shenoy N."/>
            <person name="Sisk P."/>
            <person name="Stolte C."/>
            <person name="Sykes S."/>
            <person name="White J."/>
            <person name="Yandava C."/>
            <person name="Burger G."/>
            <person name="Gray M.W."/>
            <person name="Holland P.W.H."/>
            <person name="King N."/>
            <person name="Lang F.B.F."/>
            <person name="Roger A.J."/>
            <person name="Ruiz-Trillo I."/>
            <person name="Haas B."/>
            <person name="Nusbaum C."/>
            <person name="Birren B."/>
        </authorList>
    </citation>
    <scope>NUCLEOTIDE SEQUENCE [LARGE SCALE GENOMIC DNA]</scope>
    <source>
        <strain evidence="1 2">JP610</strain>
    </source>
</reference>
<dbReference type="GeneID" id="25915601"/>
<dbReference type="EMBL" id="KQ247203">
    <property type="protein sequence ID" value="KNC72346.1"/>
    <property type="molecule type" value="Genomic_DNA"/>
</dbReference>
<dbReference type="RefSeq" id="XP_014146248.1">
    <property type="nucleotide sequence ID" value="XM_014290773.1"/>
</dbReference>
<gene>
    <name evidence="1" type="ORF">SARC_15097</name>
</gene>
<evidence type="ECO:0000313" key="1">
    <source>
        <dbReference type="EMBL" id="KNC72346.1"/>
    </source>
</evidence>
<name>A0A0L0F6Z6_9EUKA</name>
<dbReference type="Proteomes" id="UP000054560">
    <property type="component" value="Unassembled WGS sequence"/>
</dbReference>
<evidence type="ECO:0000313" key="2">
    <source>
        <dbReference type="Proteomes" id="UP000054560"/>
    </source>
</evidence>
<keyword evidence="2" id="KW-1185">Reference proteome</keyword>